<keyword evidence="6" id="KW-1185">Reference proteome</keyword>
<evidence type="ECO:0000256" key="1">
    <source>
        <dbReference type="ARBA" id="ARBA00023054"/>
    </source>
</evidence>
<feature type="compositionally biased region" description="Low complexity" evidence="3">
    <location>
        <begin position="773"/>
        <end position="803"/>
    </location>
</feature>
<feature type="region of interest" description="Disordered" evidence="3">
    <location>
        <begin position="521"/>
        <end position="632"/>
    </location>
</feature>
<dbReference type="GO" id="GO:0006887">
    <property type="term" value="P:exocytosis"/>
    <property type="evidence" value="ECO:0007669"/>
    <property type="project" value="TreeGrafter"/>
</dbReference>
<feature type="non-terminal residue" evidence="5">
    <location>
        <position position="1"/>
    </location>
</feature>
<dbReference type="InterPro" id="IPR009449">
    <property type="entry name" value="Sec2_N"/>
</dbReference>
<evidence type="ECO:0000313" key="5">
    <source>
        <dbReference type="EMBL" id="KAK0543520.1"/>
    </source>
</evidence>
<feature type="compositionally biased region" description="Polar residues" evidence="3">
    <location>
        <begin position="720"/>
        <end position="730"/>
    </location>
</feature>
<dbReference type="EMBL" id="JAPDMZ010000353">
    <property type="protein sequence ID" value="KAK0543520.1"/>
    <property type="molecule type" value="Genomic_DNA"/>
</dbReference>
<dbReference type="Pfam" id="PF06428">
    <property type="entry name" value="Sec2p"/>
    <property type="match status" value="1"/>
</dbReference>
<proteinExistence type="predicted"/>
<feature type="region of interest" description="Disordered" evidence="3">
    <location>
        <begin position="21"/>
        <end position="51"/>
    </location>
</feature>
<dbReference type="CDD" id="cd21044">
    <property type="entry name" value="Rab11BD_RAB3IP_like"/>
    <property type="match status" value="1"/>
</dbReference>
<name>A0AAN6GNR6_9BASI</name>
<feature type="compositionally biased region" description="Low complexity" evidence="3">
    <location>
        <begin position="572"/>
        <end position="599"/>
    </location>
</feature>
<keyword evidence="1 2" id="KW-0175">Coiled coil</keyword>
<feature type="compositionally biased region" description="Low complexity" evidence="3">
    <location>
        <begin position="523"/>
        <end position="550"/>
    </location>
</feature>
<organism evidence="5 6">
    <name type="scientific">Tilletia horrida</name>
    <dbReference type="NCBI Taxonomy" id="155126"/>
    <lineage>
        <taxon>Eukaryota</taxon>
        <taxon>Fungi</taxon>
        <taxon>Dikarya</taxon>
        <taxon>Basidiomycota</taxon>
        <taxon>Ustilaginomycotina</taxon>
        <taxon>Exobasidiomycetes</taxon>
        <taxon>Tilletiales</taxon>
        <taxon>Tilletiaceae</taxon>
        <taxon>Tilletia</taxon>
    </lineage>
</organism>
<feature type="region of interest" description="Disordered" evidence="3">
    <location>
        <begin position="225"/>
        <end position="260"/>
    </location>
</feature>
<evidence type="ECO:0000313" key="6">
    <source>
        <dbReference type="Proteomes" id="UP001176517"/>
    </source>
</evidence>
<feature type="region of interest" description="Disordered" evidence="3">
    <location>
        <begin position="694"/>
        <end position="857"/>
    </location>
</feature>
<dbReference type="InterPro" id="IPR040351">
    <property type="entry name" value="RAB3IL/RAB3IP/Sec2"/>
</dbReference>
<dbReference type="AlphaFoldDB" id="A0AAN6GNR6"/>
<sequence>TPQASKPPAPITGKSLVAAASAAASSLDPPETPTIASVKSKGIQEGTADTDSKSAEKIAKLEAHILDLTAQVTGLNQKLVQSFERISDLEDDLSDAHARVSTYSVKVAELEKERQEHLAALNTGLLVEKAHVTSEMSKLMERVIEETAQRGKAEGEKEKIEQELDELSASLFNEANKMVAVEKLARARAEEKTNNLEQSLKDTEALMLEQQKHLADLQAQLDERRAAGSSVGDGGLSSSDARDGAATPDSKGAAASYDRRASVGELRPTDLLFPPRSLSRAASSSSVFGNTPGRLDSDTSLSSPVIVTNIVPYNEFLLFIRFLRKQRQSLAPFYNYPLHPKANTGASSGNASESSSSSTFSPVPNPLMASGLGLSSVAGALGTVNSSANVTAGYAREGISPFAAAGLSRHRDYPTLPSNCESMVSISSQLSSINFLKRAQEEDSEPTLRLDLAPALSWLSRRSVQNSILEGTLVIEPVFPGAQKIDERAIRSQHAHLPPAACALCGTGVVNVPIVPLGGDGSSSGAKSSNGDHSTGSSGATSWASSITAGVTGSRRESNNDSNQSSGGGSSPGLSASNSTQGGKSSLPSLFSSLRLGGSKNTASAAAAPNGEGSESVDESNTPTSLPATPVQPAYLPVPTHIFRVNETASQRYLLCPQHCLARLRAACAFWGYIRALERSIVLEGKQPWTADEAGANASRLVPSRPSSAAAMKPEPARPSSEQANAQASSLPARAATPEVSSGSAPTSPRPSVPPPLPARSSARRAVPPPPSGASGASTPTGAGASTPLTESATTAPGTPSAAENKELPPAGDSTDPTPSTASQASSTSSPAVKPTASAQAPPPLPPHPLTAPRTAIPMLSTSTVSKSSWGHASSFPQAALAWEEKVWQEVVKLKEDMWKARIGVREPELSST</sequence>
<evidence type="ECO:0000256" key="3">
    <source>
        <dbReference type="SAM" id="MobiDB-lite"/>
    </source>
</evidence>
<dbReference type="Proteomes" id="UP001176517">
    <property type="component" value="Unassembled WGS sequence"/>
</dbReference>
<dbReference type="GO" id="GO:0005085">
    <property type="term" value="F:guanyl-nucleotide exchange factor activity"/>
    <property type="evidence" value="ECO:0007669"/>
    <property type="project" value="InterPro"/>
</dbReference>
<dbReference type="GO" id="GO:0051286">
    <property type="term" value="C:cell tip"/>
    <property type="evidence" value="ECO:0007669"/>
    <property type="project" value="TreeGrafter"/>
</dbReference>
<evidence type="ECO:0000259" key="4">
    <source>
        <dbReference type="Pfam" id="PF06428"/>
    </source>
</evidence>
<evidence type="ECO:0000256" key="2">
    <source>
        <dbReference type="SAM" id="Coils"/>
    </source>
</evidence>
<dbReference type="PANTHER" id="PTHR14430:SF0">
    <property type="entry name" value="SEC2P DOMAIN-CONTAINING PROTEIN"/>
    <property type="match status" value="1"/>
</dbReference>
<feature type="compositionally biased region" description="Pro residues" evidence="3">
    <location>
        <begin position="841"/>
        <end position="850"/>
    </location>
</feature>
<feature type="domain" description="GDP/GTP exchange factor Sec2 N-terminal" evidence="4">
    <location>
        <begin position="87"/>
        <end position="221"/>
    </location>
</feature>
<dbReference type="PANTHER" id="PTHR14430">
    <property type="entry name" value="RABIN3-RELATED"/>
    <property type="match status" value="1"/>
</dbReference>
<dbReference type="GO" id="GO:0070319">
    <property type="term" value="C:Golgi to plasma membrane transport vesicle"/>
    <property type="evidence" value="ECO:0007669"/>
    <property type="project" value="TreeGrafter"/>
</dbReference>
<comment type="caution">
    <text evidence="5">The sequence shown here is derived from an EMBL/GenBank/DDBJ whole genome shotgun (WGS) entry which is preliminary data.</text>
</comment>
<dbReference type="Gene3D" id="6.10.140.910">
    <property type="match status" value="1"/>
</dbReference>
<feature type="coiled-coil region" evidence="2">
    <location>
        <begin position="143"/>
        <end position="220"/>
    </location>
</feature>
<reference evidence="5" key="1">
    <citation type="journal article" date="2023" name="PhytoFront">
        <title>Draft Genome Resources of Seven Strains of Tilletia horrida, Causal Agent of Kernel Smut of Rice.</title>
        <authorList>
            <person name="Khanal S."/>
            <person name="Antony Babu S."/>
            <person name="Zhou X.G."/>
        </authorList>
    </citation>
    <scope>NUCLEOTIDE SEQUENCE</scope>
    <source>
        <strain evidence="5">TX6</strain>
    </source>
</reference>
<feature type="compositionally biased region" description="Pro residues" evidence="3">
    <location>
        <begin position="748"/>
        <end position="758"/>
    </location>
</feature>
<accession>A0AAN6GNR6</accession>
<protein>
    <recommendedName>
        <fullName evidence="4">GDP/GTP exchange factor Sec2 N-terminal domain-containing protein</fullName>
    </recommendedName>
</protein>
<gene>
    <name evidence="5" type="ORF">OC846_006387</name>
</gene>
<dbReference type="SUPFAM" id="SSF144284">
    <property type="entry name" value="Sec2 N-terminal region"/>
    <property type="match status" value="1"/>
</dbReference>
<feature type="compositionally biased region" description="Low complexity" evidence="3">
    <location>
        <begin position="813"/>
        <end position="840"/>
    </location>
</feature>